<sequence>MQSLCSLTRVIQSNPTHQVLCSCQMTRILFKQTSHDKSGTAALLTETTPPPSLLFKQNKTFGTAATIRLSFGVGVGCEKDYPTNFNLTMCKETPCKTKQK</sequence>
<dbReference type="Gramene" id="ONH94998">
    <property type="protein sequence ID" value="ONH94998"/>
    <property type="gene ID" value="PRUPE_7G045300"/>
</dbReference>
<proteinExistence type="predicted"/>
<name>A0A251N6M4_PRUPE</name>
<evidence type="ECO:0000313" key="1">
    <source>
        <dbReference type="EMBL" id="ONH94998.1"/>
    </source>
</evidence>
<accession>A0A251N6M4</accession>
<protein>
    <submittedName>
        <fullName evidence="1">Uncharacterized protein</fullName>
    </submittedName>
</protein>
<reference evidence="1 2" key="1">
    <citation type="journal article" date="2013" name="Nat. Genet.">
        <title>The high-quality draft genome of peach (Prunus persica) identifies unique patterns of genetic diversity, domestication and genome evolution.</title>
        <authorList>
            <consortium name="International Peach Genome Initiative"/>
            <person name="Verde I."/>
            <person name="Abbott A.G."/>
            <person name="Scalabrin S."/>
            <person name="Jung S."/>
            <person name="Shu S."/>
            <person name="Marroni F."/>
            <person name="Zhebentyayeva T."/>
            <person name="Dettori M.T."/>
            <person name="Grimwood J."/>
            <person name="Cattonaro F."/>
            <person name="Zuccolo A."/>
            <person name="Rossini L."/>
            <person name="Jenkins J."/>
            <person name="Vendramin E."/>
            <person name="Meisel L.A."/>
            <person name="Decroocq V."/>
            <person name="Sosinski B."/>
            <person name="Prochnik S."/>
            <person name="Mitros T."/>
            <person name="Policriti A."/>
            <person name="Cipriani G."/>
            <person name="Dondini L."/>
            <person name="Ficklin S."/>
            <person name="Goodstein D.M."/>
            <person name="Xuan P."/>
            <person name="Del Fabbro C."/>
            <person name="Aramini V."/>
            <person name="Copetti D."/>
            <person name="Gonzalez S."/>
            <person name="Horner D.S."/>
            <person name="Falchi R."/>
            <person name="Lucas S."/>
            <person name="Mica E."/>
            <person name="Maldonado J."/>
            <person name="Lazzari B."/>
            <person name="Bielenberg D."/>
            <person name="Pirona R."/>
            <person name="Miculan M."/>
            <person name="Barakat A."/>
            <person name="Testolin R."/>
            <person name="Stella A."/>
            <person name="Tartarini S."/>
            <person name="Tonutti P."/>
            <person name="Arus P."/>
            <person name="Orellana A."/>
            <person name="Wells C."/>
            <person name="Main D."/>
            <person name="Vizzotto G."/>
            <person name="Silva H."/>
            <person name="Salamini F."/>
            <person name="Schmutz J."/>
            <person name="Morgante M."/>
            <person name="Rokhsar D.S."/>
        </authorList>
    </citation>
    <scope>NUCLEOTIDE SEQUENCE [LARGE SCALE GENOMIC DNA]</scope>
    <source>
        <strain evidence="2">cv. Nemared</strain>
    </source>
</reference>
<organism evidence="1 2">
    <name type="scientific">Prunus persica</name>
    <name type="common">Peach</name>
    <name type="synonym">Amygdalus persica</name>
    <dbReference type="NCBI Taxonomy" id="3760"/>
    <lineage>
        <taxon>Eukaryota</taxon>
        <taxon>Viridiplantae</taxon>
        <taxon>Streptophyta</taxon>
        <taxon>Embryophyta</taxon>
        <taxon>Tracheophyta</taxon>
        <taxon>Spermatophyta</taxon>
        <taxon>Magnoliopsida</taxon>
        <taxon>eudicotyledons</taxon>
        <taxon>Gunneridae</taxon>
        <taxon>Pentapetalae</taxon>
        <taxon>rosids</taxon>
        <taxon>fabids</taxon>
        <taxon>Rosales</taxon>
        <taxon>Rosaceae</taxon>
        <taxon>Amygdaloideae</taxon>
        <taxon>Amygdaleae</taxon>
        <taxon>Prunus</taxon>
    </lineage>
</organism>
<gene>
    <name evidence="1" type="ORF">PRUPE_7G045300</name>
</gene>
<dbReference type="Proteomes" id="UP000006882">
    <property type="component" value="Chromosome G7"/>
</dbReference>
<dbReference type="EMBL" id="CM007657">
    <property type="protein sequence ID" value="ONH94998.1"/>
    <property type="molecule type" value="Genomic_DNA"/>
</dbReference>
<dbReference type="AlphaFoldDB" id="A0A251N6M4"/>
<keyword evidence="2" id="KW-1185">Reference proteome</keyword>
<evidence type="ECO:0000313" key="2">
    <source>
        <dbReference type="Proteomes" id="UP000006882"/>
    </source>
</evidence>